<keyword evidence="3" id="KW-1185">Reference proteome</keyword>
<dbReference type="Proteomes" id="UP000065511">
    <property type="component" value="Chromosome"/>
</dbReference>
<proteinExistence type="predicted"/>
<accession>A0ABM5WAN2</accession>
<feature type="transmembrane region" description="Helical" evidence="1">
    <location>
        <begin position="147"/>
        <end position="166"/>
    </location>
</feature>
<dbReference type="EMBL" id="CP013614">
    <property type="protein sequence ID" value="ALS01988.1"/>
    <property type="molecule type" value="Genomic_DNA"/>
</dbReference>
<protein>
    <recommendedName>
        <fullName evidence="4">DUF2812 domain-containing protein</fullName>
    </recommendedName>
</protein>
<evidence type="ECO:0000313" key="2">
    <source>
        <dbReference type="EMBL" id="ALS01988.1"/>
    </source>
</evidence>
<name>A0ABM5WAN2_9ENTE</name>
<gene>
    <name evidence="2" type="ORF">ATZ33_11525</name>
</gene>
<dbReference type="RefSeq" id="WP_071878741.1">
    <property type="nucleotide sequence ID" value="NZ_JXLC01000024.1"/>
</dbReference>
<evidence type="ECO:0008006" key="4">
    <source>
        <dbReference type="Google" id="ProtNLM"/>
    </source>
</evidence>
<organism evidence="2 3">
    <name type="scientific">Enterococcus silesiacus</name>
    <dbReference type="NCBI Taxonomy" id="332949"/>
    <lineage>
        <taxon>Bacteria</taxon>
        <taxon>Bacillati</taxon>
        <taxon>Bacillota</taxon>
        <taxon>Bacilli</taxon>
        <taxon>Lactobacillales</taxon>
        <taxon>Enterococcaceae</taxon>
        <taxon>Enterococcus</taxon>
    </lineage>
</organism>
<sequence length="184" mass="22336">METKKIRRRFELADYLEEEQFLQEQHKKGWKMVDLKLPFSTYIFEKCDPEEYVYQLDFKQEDKDVEAYLQLFEDCGWEYFYKFGNWYYFRKLKSEVAEENVIFNDAPSRAEMAKKVVRFQGTISLVALFPVWYLIPMLLYRNEERSIIFLVLLAIYGVIMTVLTGIQVRNFLRLNQIIKKEEPK</sequence>
<keyword evidence="1" id="KW-0472">Membrane</keyword>
<keyword evidence="1" id="KW-1133">Transmembrane helix</keyword>
<keyword evidence="1" id="KW-0812">Transmembrane</keyword>
<reference evidence="2 3" key="1">
    <citation type="submission" date="2015-12" db="EMBL/GenBank/DDBJ databases">
        <authorList>
            <person name="Lauer A."/>
            <person name="Humrighouse B."/>
            <person name="Loparev V."/>
            <person name="Shewmaker P.L."/>
            <person name="Whitney A.M."/>
            <person name="McLaughlin R.W."/>
        </authorList>
    </citation>
    <scope>NUCLEOTIDE SEQUENCE [LARGE SCALE GENOMIC DNA]</scope>
    <source>
        <strain evidence="2 3">LMG 23085</strain>
    </source>
</reference>
<dbReference type="InterPro" id="IPR021359">
    <property type="entry name" value="DUF2812"/>
</dbReference>
<evidence type="ECO:0000313" key="3">
    <source>
        <dbReference type="Proteomes" id="UP000065511"/>
    </source>
</evidence>
<dbReference type="Pfam" id="PF11193">
    <property type="entry name" value="DUF2812"/>
    <property type="match status" value="1"/>
</dbReference>
<evidence type="ECO:0000256" key="1">
    <source>
        <dbReference type="SAM" id="Phobius"/>
    </source>
</evidence>
<feature type="transmembrane region" description="Helical" evidence="1">
    <location>
        <begin position="116"/>
        <end position="135"/>
    </location>
</feature>